<dbReference type="Gramene" id="mRNA:HanXRQr2_Chr01g0040771">
    <property type="protein sequence ID" value="CDS:HanXRQr2_Chr01g0040771.1"/>
    <property type="gene ID" value="HanXRQr2_Chr01g0040771"/>
</dbReference>
<accession>A0A9K3JYL3</accession>
<reference evidence="1" key="1">
    <citation type="journal article" date="2017" name="Nature">
        <title>The sunflower genome provides insights into oil metabolism, flowering and Asterid evolution.</title>
        <authorList>
            <person name="Badouin H."/>
            <person name="Gouzy J."/>
            <person name="Grassa C.J."/>
            <person name="Murat F."/>
            <person name="Staton S.E."/>
            <person name="Cottret L."/>
            <person name="Lelandais-Briere C."/>
            <person name="Owens G.L."/>
            <person name="Carrere S."/>
            <person name="Mayjonade B."/>
            <person name="Legrand L."/>
            <person name="Gill N."/>
            <person name="Kane N.C."/>
            <person name="Bowers J.E."/>
            <person name="Hubner S."/>
            <person name="Bellec A."/>
            <person name="Berard A."/>
            <person name="Berges H."/>
            <person name="Blanchet N."/>
            <person name="Boniface M.C."/>
            <person name="Brunel D."/>
            <person name="Catrice O."/>
            <person name="Chaidir N."/>
            <person name="Claudel C."/>
            <person name="Donnadieu C."/>
            <person name="Faraut T."/>
            <person name="Fievet G."/>
            <person name="Helmstetter N."/>
            <person name="King M."/>
            <person name="Knapp S.J."/>
            <person name="Lai Z."/>
            <person name="Le Paslier M.C."/>
            <person name="Lippi Y."/>
            <person name="Lorenzon L."/>
            <person name="Mandel J.R."/>
            <person name="Marage G."/>
            <person name="Marchand G."/>
            <person name="Marquand E."/>
            <person name="Bret-Mestries E."/>
            <person name="Morien E."/>
            <person name="Nambeesan S."/>
            <person name="Nguyen T."/>
            <person name="Pegot-Espagnet P."/>
            <person name="Pouilly N."/>
            <person name="Raftis F."/>
            <person name="Sallet E."/>
            <person name="Schiex T."/>
            <person name="Thomas J."/>
            <person name="Vandecasteele C."/>
            <person name="Vares D."/>
            <person name="Vear F."/>
            <person name="Vautrin S."/>
            <person name="Crespi M."/>
            <person name="Mangin B."/>
            <person name="Burke J.M."/>
            <person name="Salse J."/>
            <person name="Munos S."/>
            <person name="Vincourt P."/>
            <person name="Rieseberg L.H."/>
            <person name="Langlade N.B."/>
        </authorList>
    </citation>
    <scope>NUCLEOTIDE SEQUENCE</scope>
    <source>
        <tissue evidence="1">Leaves</tissue>
    </source>
</reference>
<gene>
    <name evidence="1" type="ORF">HanXRQr2_Chr01g0040771</name>
</gene>
<organism evidence="1 2">
    <name type="scientific">Helianthus annuus</name>
    <name type="common">Common sunflower</name>
    <dbReference type="NCBI Taxonomy" id="4232"/>
    <lineage>
        <taxon>Eukaryota</taxon>
        <taxon>Viridiplantae</taxon>
        <taxon>Streptophyta</taxon>
        <taxon>Embryophyta</taxon>
        <taxon>Tracheophyta</taxon>
        <taxon>Spermatophyta</taxon>
        <taxon>Magnoliopsida</taxon>
        <taxon>eudicotyledons</taxon>
        <taxon>Gunneridae</taxon>
        <taxon>Pentapetalae</taxon>
        <taxon>asterids</taxon>
        <taxon>campanulids</taxon>
        <taxon>Asterales</taxon>
        <taxon>Asteraceae</taxon>
        <taxon>Asteroideae</taxon>
        <taxon>Heliantheae alliance</taxon>
        <taxon>Heliantheae</taxon>
        <taxon>Helianthus</taxon>
    </lineage>
</organism>
<protein>
    <submittedName>
        <fullName evidence="1">Uncharacterized protein</fullName>
    </submittedName>
</protein>
<evidence type="ECO:0000313" key="1">
    <source>
        <dbReference type="EMBL" id="KAF5823666.1"/>
    </source>
</evidence>
<keyword evidence="2" id="KW-1185">Reference proteome</keyword>
<comment type="caution">
    <text evidence="1">The sequence shown here is derived from an EMBL/GenBank/DDBJ whole genome shotgun (WGS) entry which is preliminary data.</text>
</comment>
<name>A0A9K3JYL3_HELAN</name>
<proteinExistence type="predicted"/>
<reference evidence="1" key="2">
    <citation type="submission" date="2020-06" db="EMBL/GenBank/DDBJ databases">
        <title>Helianthus annuus Genome sequencing and assembly Release 2.</title>
        <authorList>
            <person name="Gouzy J."/>
            <person name="Langlade N."/>
            <person name="Munos S."/>
        </authorList>
    </citation>
    <scope>NUCLEOTIDE SEQUENCE</scope>
    <source>
        <tissue evidence="1">Leaves</tissue>
    </source>
</reference>
<dbReference type="AlphaFoldDB" id="A0A9K3JYL3"/>
<dbReference type="EMBL" id="MNCJ02000316">
    <property type="protein sequence ID" value="KAF5823666.1"/>
    <property type="molecule type" value="Genomic_DNA"/>
</dbReference>
<sequence>MRAIKTPSYLSEKRNHTPLEFSSLCRLQYFFEFSKKKRLLLTVSNRPILKQTRNNRICQLAILFYKLNDAVRKLLMIHSNRFRFMKRYKCPHKKQLMLFFQW</sequence>
<evidence type="ECO:0000313" key="2">
    <source>
        <dbReference type="Proteomes" id="UP000215914"/>
    </source>
</evidence>
<dbReference type="Proteomes" id="UP000215914">
    <property type="component" value="Unassembled WGS sequence"/>
</dbReference>